<dbReference type="Gene3D" id="1.20.1280.50">
    <property type="match status" value="1"/>
</dbReference>
<dbReference type="SUPFAM" id="SSF81383">
    <property type="entry name" value="F-box domain"/>
    <property type="match status" value="1"/>
</dbReference>
<proteinExistence type="predicted"/>
<dbReference type="AlphaFoldDB" id="A0AA88H5X7"/>
<dbReference type="InterPro" id="IPR036047">
    <property type="entry name" value="F-box-like_dom_sf"/>
</dbReference>
<evidence type="ECO:0000313" key="3">
    <source>
        <dbReference type="Proteomes" id="UP000816034"/>
    </source>
</evidence>
<gene>
    <name evidence="2" type="ORF">C9374_006858</name>
</gene>
<evidence type="ECO:0000259" key="1">
    <source>
        <dbReference type="Pfam" id="PF12937"/>
    </source>
</evidence>
<dbReference type="Proteomes" id="UP000816034">
    <property type="component" value="Unassembled WGS sequence"/>
</dbReference>
<protein>
    <recommendedName>
        <fullName evidence="1">F-box domain-containing protein</fullName>
    </recommendedName>
</protein>
<evidence type="ECO:0000313" key="2">
    <source>
        <dbReference type="EMBL" id="KAG2393327.1"/>
    </source>
</evidence>
<comment type="caution">
    <text evidence="2">The sequence shown here is derived from an EMBL/GenBank/DDBJ whole genome shotgun (WGS) entry which is preliminary data.</text>
</comment>
<dbReference type="EMBL" id="PYSW02000002">
    <property type="protein sequence ID" value="KAG2393327.1"/>
    <property type="molecule type" value="Genomic_DNA"/>
</dbReference>
<dbReference type="Pfam" id="PF12937">
    <property type="entry name" value="F-box-like"/>
    <property type="match status" value="1"/>
</dbReference>
<name>A0AA88H5X7_NAELO</name>
<reference evidence="2 3" key="1">
    <citation type="journal article" date="2018" name="BMC Genomics">
        <title>The genome of Naegleria lovaniensis, the basis for a comparative approach to unravel pathogenicity factors of the human pathogenic amoeba N. fowleri.</title>
        <authorList>
            <person name="Liechti N."/>
            <person name="Schurch N."/>
            <person name="Bruggmann R."/>
            <person name="Wittwer M."/>
        </authorList>
    </citation>
    <scope>NUCLEOTIDE SEQUENCE [LARGE SCALE GENOMIC DNA]</scope>
    <source>
        <strain evidence="2 3">ATCC 30569</strain>
    </source>
</reference>
<sequence>MESLQHPDLLLCIFKNFNHIELCHCISRVNRLWYQISIRNELWRFLCFHVYSKHHGNFKTLQQDSQDEEDDPCSEEGEVLKKVNLKSNPDEFLNRNIVQLELENLYYKNKFFEKAYTNKLVVLRYPKEDLKYYSHFWHPPQANELKFTNDVKHLLKYVPINRKKQKNVSSKSSGSGGKKLQKKVKFELFENPSKEELLELLEFPGLITCSEMNRVHCVLNCCTTTKEKNAKRYTYDIVKKYVVKRSCPTLPMEQRWESVMNEHFSSFNYSSMIKMLQ</sequence>
<organism evidence="2 3">
    <name type="scientific">Naegleria lovaniensis</name>
    <name type="common">Amoeba</name>
    <dbReference type="NCBI Taxonomy" id="51637"/>
    <lineage>
        <taxon>Eukaryota</taxon>
        <taxon>Discoba</taxon>
        <taxon>Heterolobosea</taxon>
        <taxon>Tetramitia</taxon>
        <taxon>Eutetramitia</taxon>
        <taxon>Vahlkampfiidae</taxon>
        <taxon>Naegleria</taxon>
    </lineage>
</organism>
<feature type="domain" description="F-box" evidence="1">
    <location>
        <begin position="7"/>
        <end position="49"/>
    </location>
</feature>
<dbReference type="GeneID" id="68099312"/>
<accession>A0AA88H5X7</accession>
<dbReference type="RefSeq" id="XP_044555221.1">
    <property type="nucleotide sequence ID" value="XM_044696764.1"/>
</dbReference>
<keyword evidence="3" id="KW-1185">Reference proteome</keyword>
<dbReference type="InterPro" id="IPR001810">
    <property type="entry name" value="F-box_dom"/>
</dbReference>